<comment type="caution">
    <text evidence="1">The sequence shown here is derived from an EMBL/GenBank/DDBJ whole genome shotgun (WGS) entry which is preliminary data.</text>
</comment>
<sequence length="110" mass="12037">MAAAPTVTAVTLSVKQSCYYSIPWRTVEKLNSQDAPASHKIKASKATKSSQPTKAINSKVPTATIVAIDEADVITPLTPKKFQRPPPLFIHNKGRWSGVRKQWNPKALIS</sequence>
<dbReference type="AlphaFoldDB" id="A0A4C1YZR3"/>
<evidence type="ECO:0000313" key="2">
    <source>
        <dbReference type="Proteomes" id="UP000299102"/>
    </source>
</evidence>
<gene>
    <name evidence="1" type="ORF">EVAR_52467_1</name>
</gene>
<evidence type="ECO:0000313" key="1">
    <source>
        <dbReference type="EMBL" id="GBP81568.1"/>
    </source>
</evidence>
<organism evidence="1 2">
    <name type="scientific">Eumeta variegata</name>
    <name type="common">Bagworm moth</name>
    <name type="synonym">Eumeta japonica</name>
    <dbReference type="NCBI Taxonomy" id="151549"/>
    <lineage>
        <taxon>Eukaryota</taxon>
        <taxon>Metazoa</taxon>
        <taxon>Ecdysozoa</taxon>
        <taxon>Arthropoda</taxon>
        <taxon>Hexapoda</taxon>
        <taxon>Insecta</taxon>
        <taxon>Pterygota</taxon>
        <taxon>Neoptera</taxon>
        <taxon>Endopterygota</taxon>
        <taxon>Lepidoptera</taxon>
        <taxon>Glossata</taxon>
        <taxon>Ditrysia</taxon>
        <taxon>Tineoidea</taxon>
        <taxon>Psychidae</taxon>
        <taxon>Oiketicinae</taxon>
        <taxon>Eumeta</taxon>
    </lineage>
</organism>
<keyword evidence="2" id="KW-1185">Reference proteome</keyword>
<dbReference type="Proteomes" id="UP000299102">
    <property type="component" value="Unassembled WGS sequence"/>
</dbReference>
<name>A0A4C1YZR3_EUMVA</name>
<dbReference type="EMBL" id="BGZK01001518">
    <property type="protein sequence ID" value="GBP81568.1"/>
    <property type="molecule type" value="Genomic_DNA"/>
</dbReference>
<accession>A0A4C1YZR3</accession>
<protein>
    <submittedName>
        <fullName evidence="1">Uncharacterized protein</fullName>
    </submittedName>
</protein>
<reference evidence="1 2" key="1">
    <citation type="journal article" date="2019" name="Commun. Biol.">
        <title>The bagworm genome reveals a unique fibroin gene that provides high tensile strength.</title>
        <authorList>
            <person name="Kono N."/>
            <person name="Nakamura H."/>
            <person name="Ohtoshi R."/>
            <person name="Tomita M."/>
            <person name="Numata K."/>
            <person name="Arakawa K."/>
        </authorList>
    </citation>
    <scope>NUCLEOTIDE SEQUENCE [LARGE SCALE GENOMIC DNA]</scope>
</reference>
<proteinExistence type="predicted"/>